<dbReference type="Proteomes" id="UP001160334">
    <property type="component" value="Unassembled WGS sequence"/>
</dbReference>
<organism evidence="1 2">
    <name type="scientific">Prescottella agglutinans</name>
    <dbReference type="NCBI Taxonomy" id="1644129"/>
    <lineage>
        <taxon>Bacteria</taxon>
        <taxon>Bacillati</taxon>
        <taxon>Actinomycetota</taxon>
        <taxon>Actinomycetes</taxon>
        <taxon>Mycobacteriales</taxon>
        <taxon>Nocardiaceae</taxon>
        <taxon>Prescottella</taxon>
    </lineage>
</organism>
<evidence type="ECO:0000313" key="2">
    <source>
        <dbReference type="Proteomes" id="UP001160334"/>
    </source>
</evidence>
<sequence>MVVEIVLYEVVVGVSALEMAHGGVRVRVHRECPSVAVTVIESDVLSNQVPAAV</sequence>
<dbReference type="RefSeq" id="WP_280763861.1">
    <property type="nucleotide sequence ID" value="NZ_JARXVC010000025.1"/>
</dbReference>
<proteinExistence type="predicted"/>
<name>A0ABT6MMA5_9NOCA</name>
<comment type="caution">
    <text evidence="1">The sequence shown here is derived from an EMBL/GenBank/DDBJ whole genome shotgun (WGS) entry which is preliminary data.</text>
</comment>
<protein>
    <submittedName>
        <fullName evidence="1">Uncharacterized protein</fullName>
    </submittedName>
</protein>
<reference evidence="1 2" key="1">
    <citation type="submission" date="2023-04" db="EMBL/GenBank/DDBJ databases">
        <title>Forest soil microbial communities from Buena Vista Peninsula, Colon Province, Panama.</title>
        <authorList>
            <person name="Bouskill N."/>
        </authorList>
    </citation>
    <scope>NUCLEOTIDE SEQUENCE [LARGE SCALE GENOMIC DNA]</scope>
    <source>
        <strain evidence="1 2">CFH S0262</strain>
    </source>
</reference>
<dbReference type="EMBL" id="JARXVC010000025">
    <property type="protein sequence ID" value="MDH6284649.1"/>
    <property type="molecule type" value="Genomic_DNA"/>
</dbReference>
<evidence type="ECO:0000313" key="1">
    <source>
        <dbReference type="EMBL" id="MDH6284649.1"/>
    </source>
</evidence>
<accession>A0ABT6MMA5</accession>
<keyword evidence="2" id="KW-1185">Reference proteome</keyword>
<gene>
    <name evidence="1" type="ORF">M2280_005910</name>
</gene>